<dbReference type="NCBIfam" id="NF004064">
    <property type="entry name" value="PRK05578.1"/>
    <property type="match status" value="1"/>
</dbReference>
<gene>
    <name evidence="14" type="primary">cdd</name>
    <name evidence="14" type="ORF">ACFOND_05750</name>
</gene>
<dbReference type="InterPro" id="IPR050202">
    <property type="entry name" value="Cyt/Deoxycyt_deaminase"/>
</dbReference>
<comment type="cofactor">
    <cofactor evidence="1 12">
        <name>Zn(2+)</name>
        <dbReference type="ChEBI" id="CHEBI:29105"/>
    </cofactor>
</comment>
<reference evidence="15" key="1">
    <citation type="journal article" date="2019" name="Int. J. Syst. Evol. Microbiol.">
        <title>The Global Catalogue of Microorganisms (GCM) 10K type strain sequencing project: providing services to taxonomists for standard genome sequencing and annotation.</title>
        <authorList>
            <consortium name="The Broad Institute Genomics Platform"/>
            <consortium name="The Broad Institute Genome Sequencing Center for Infectious Disease"/>
            <person name="Wu L."/>
            <person name="Ma J."/>
        </authorList>
    </citation>
    <scope>NUCLEOTIDE SEQUENCE [LARGE SCALE GENOMIC DNA]</scope>
    <source>
        <strain evidence="15">CECT 8288</strain>
    </source>
</reference>
<protein>
    <recommendedName>
        <fullName evidence="5 12">Cytidine deaminase</fullName>
        <ecNumber evidence="4 12">3.5.4.5</ecNumber>
    </recommendedName>
    <alternativeName>
        <fullName evidence="9 12">Cytidine aminohydrolase</fullName>
    </alternativeName>
</protein>
<dbReference type="CDD" id="cd01283">
    <property type="entry name" value="cytidine_deaminase"/>
    <property type="match status" value="1"/>
</dbReference>
<evidence type="ECO:0000256" key="10">
    <source>
        <dbReference type="ARBA" id="ARBA00049252"/>
    </source>
</evidence>
<dbReference type="NCBIfam" id="TIGR01354">
    <property type="entry name" value="cyt_deam_tetra"/>
    <property type="match status" value="1"/>
</dbReference>
<dbReference type="PANTHER" id="PTHR11644">
    <property type="entry name" value="CYTIDINE DEAMINASE"/>
    <property type="match status" value="1"/>
</dbReference>
<feature type="domain" description="CMP/dCMP-type deaminase" evidence="13">
    <location>
        <begin position="2"/>
        <end position="131"/>
    </location>
</feature>
<dbReference type="InterPro" id="IPR016192">
    <property type="entry name" value="APOBEC/CMP_deaminase_Zn-bd"/>
</dbReference>
<comment type="caution">
    <text evidence="14">The sequence shown here is derived from an EMBL/GenBank/DDBJ whole genome shotgun (WGS) entry which is preliminary data.</text>
</comment>
<dbReference type="InterPro" id="IPR016193">
    <property type="entry name" value="Cytidine_deaminase-like"/>
</dbReference>
<comment type="catalytic activity">
    <reaction evidence="11 12">
        <text>cytidine + H2O + H(+) = uridine + NH4(+)</text>
        <dbReference type="Rhea" id="RHEA:16069"/>
        <dbReference type="ChEBI" id="CHEBI:15377"/>
        <dbReference type="ChEBI" id="CHEBI:15378"/>
        <dbReference type="ChEBI" id="CHEBI:16704"/>
        <dbReference type="ChEBI" id="CHEBI:17562"/>
        <dbReference type="ChEBI" id="CHEBI:28938"/>
        <dbReference type="EC" id="3.5.4.5"/>
    </reaction>
</comment>
<evidence type="ECO:0000256" key="3">
    <source>
        <dbReference type="ARBA" id="ARBA00006576"/>
    </source>
</evidence>
<evidence type="ECO:0000256" key="5">
    <source>
        <dbReference type="ARBA" id="ARBA00018266"/>
    </source>
</evidence>
<dbReference type="PROSITE" id="PS51747">
    <property type="entry name" value="CYT_DCMP_DEAMINASES_2"/>
    <property type="match status" value="1"/>
</dbReference>
<evidence type="ECO:0000256" key="11">
    <source>
        <dbReference type="ARBA" id="ARBA00049558"/>
    </source>
</evidence>
<evidence type="ECO:0000256" key="1">
    <source>
        <dbReference type="ARBA" id="ARBA00001947"/>
    </source>
</evidence>
<keyword evidence="8 12" id="KW-0862">Zinc</keyword>
<evidence type="ECO:0000313" key="14">
    <source>
        <dbReference type="EMBL" id="MFC3701142.1"/>
    </source>
</evidence>
<dbReference type="EMBL" id="JBHRYN010000008">
    <property type="protein sequence ID" value="MFC3701142.1"/>
    <property type="molecule type" value="Genomic_DNA"/>
</dbReference>
<evidence type="ECO:0000256" key="6">
    <source>
        <dbReference type="ARBA" id="ARBA00022723"/>
    </source>
</evidence>
<keyword evidence="15" id="KW-1185">Reference proteome</keyword>
<evidence type="ECO:0000256" key="4">
    <source>
        <dbReference type="ARBA" id="ARBA00012783"/>
    </source>
</evidence>
<dbReference type="SUPFAM" id="SSF53927">
    <property type="entry name" value="Cytidine deaminase-like"/>
    <property type="match status" value="1"/>
</dbReference>
<evidence type="ECO:0000259" key="13">
    <source>
        <dbReference type="PROSITE" id="PS51747"/>
    </source>
</evidence>
<accession>A0ABV7WPT4</accession>
<dbReference type="Pfam" id="PF00383">
    <property type="entry name" value="dCMP_cyt_deam_1"/>
    <property type="match status" value="1"/>
</dbReference>
<dbReference type="InterPro" id="IPR006262">
    <property type="entry name" value="Cyt_deam_tetra"/>
</dbReference>
<evidence type="ECO:0000256" key="8">
    <source>
        <dbReference type="ARBA" id="ARBA00022833"/>
    </source>
</evidence>
<dbReference type="PROSITE" id="PS00903">
    <property type="entry name" value="CYT_DCMP_DEAMINASES_1"/>
    <property type="match status" value="1"/>
</dbReference>
<keyword evidence="6 12" id="KW-0479">Metal-binding</keyword>
<proteinExistence type="inferred from homology"/>
<comment type="function">
    <text evidence="2 12">This enzyme scavenges exogenous and endogenous cytidine and 2'-deoxycytidine for UMP synthesis.</text>
</comment>
<comment type="similarity">
    <text evidence="3 12">Belongs to the cytidine and deoxycytidylate deaminase family.</text>
</comment>
<evidence type="ECO:0000256" key="7">
    <source>
        <dbReference type="ARBA" id="ARBA00022801"/>
    </source>
</evidence>
<name>A0ABV7WPT4_9GAMM</name>
<dbReference type="PANTHER" id="PTHR11644:SF2">
    <property type="entry name" value="CYTIDINE DEAMINASE"/>
    <property type="match status" value="1"/>
</dbReference>
<dbReference type="InterPro" id="IPR002125">
    <property type="entry name" value="CMP_dCMP_dom"/>
</dbReference>
<dbReference type="EC" id="3.5.4.5" evidence="4 12"/>
<sequence>MSTEQTLLPLAKQAAERAYTPYSKFSVGAAITTKQGDTILGCNVENAAYPVTLCAERNAITTAVVNGARPGDITEVVIFVDTDEVASPCGACRQVMSEFMSQQAKVTSFNGKGQSKTWTVAELLPDSFTLL</sequence>
<dbReference type="Gene3D" id="3.40.140.10">
    <property type="entry name" value="Cytidine Deaminase, domain 2"/>
    <property type="match status" value="1"/>
</dbReference>
<keyword evidence="7 12" id="KW-0378">Hydrolase</keyword>
<evidence type="ECO:0000256" key="9">
    <source>
        <dbReference type="ARBA" id="ARBA00032005"/>
    </source>
</evidence>
<dbReference type="GO" id="GO:0004126">
    <property type="term" value="F:cytidine deaminase activity"/>
    <property type="evidence" value="ECO:0007669"/>
    <property type="project" value="UniProtKB-EC"/>
</dbReference>
<evidence type="ECO:0000313" key="15">
    <source>
        <dbReference type="Proteomes" id="UP001595710"/>
    </source>
</evidence>
<organism evidence="14 15">
    <name type="scientific">Reinekea marina</name>
    <dbReference type="NCBI Taxonomy" id="1310421"/>
    <lineage>
        <taxon>Bacteria</taxon>
        <taxon>Pseudomonadati</taxon>
        <taxon>Pseudomonadota</taxon>
        <taxon>Gammaproteobacteria</taxon>
        <taxon>Oceanospirillales</taxon>
        <taxon>Saccharospirillaceae</taxon>
        <taxon>Reinekea</taxon>
    </lineage>
</organism>
<evidence type="ECO:0000256" key="2">
    <source>
        <dbReference type="ARBA" id="ARBA00003949"/>
    </source>
</evidence>
<evidence type="ECO:0000256" key="12">
    <source>
        <dbReference type="RuleBase" id="RU364006"/>
    </source>
</evidence>
<comment type="catalytic activity">
    <reaction evidence="10 12">
        <text>2'-deoxycytidine + H2O + H(+) = 2'-deoxyuridine + NH4(+)</text>
        <dbReference type="Rhea" id="RHEA:13433"/>
        <dbReference type="ChEBI" id="CHEBI:15377"/>
        <dbReference type="ChEBI" id="CHEBI:15378"/>
        <dbReference type="ChEBI" id="CHEBI:15698"/>
        <dbReference type="ChEBI" id="CHEBI:16450"/>
        <dbReference type="ChEBI" id="CHEBI:28938"/>
        <dbReference type="EC" id="3.5.4.5"/>
    </reaction>
</comment>
<dbReference type="Proteomes" id="UP001595710">
    <property type="component" value="Unassembled WGS sequence"/>
</dbReference>
<dbReference type="RefSeq" id="WP_290282866.1">
    <property type="nucleotide sequence ID" value="NZ_JAUFQI010000001.1"/>
</dbReference>